<sequence>MQLDDTTDTTSLSYWLNWRVYVCVVSVLLPMVLACLTIWKRESSRNLTFDKGENHQDRNLCGDEAWKPCLKDIHPACLLAFRVISFSSLLASLIAKIHVSGGRTFYYYTQWTFTLVTIYFGCASMLSVYGCYMYKKSTDTAFNDNIARIDAEQGPYMPLPHQDAANVSRTECVADPHSNIQNNQIAPVWSYIFRILFQISAGAVMLTDCVYWIMIFPFLTLRDYDLNFMTVNMHTVNLVLLLSDAALNCMRIPWSGMSFFVIWTGVYVIFQWIIHACMSIWWPYPFLDLSAPYAPLWYLLMALMHIPCYGFFLVILETKHYFLSKWFPSSYQS</sequence>
<evidence type="ECO:0000313" key="2">
    <source>
        <dbReference type="Proteomes" id="UP001177021"/>
    </source>
</evidence>
<protein>
    <submittedName>
        <fullName evidence="1">Uncharacterized protein</fullName>
    </submittedName>
</protein>
<name>A0ACB0LMZ4_TRIPR</name>
<gene>
    <name evidence="1" type="ORF">MILVUS5_LOCUS33888</name>
</gene>
<reference evidence="1" key="1">
    <citation type="submission" date="2023-10" db="EMBL/GenBank/DDBJ databases">
        <authorList>
            <person name="Rodriguez Cubillos JULIANA M."/>
            <person name="De Vega J."/>
        </authorList>
    </citation>
    <scope>NUCLEOTIDE SEQUENCE</scope>
</reference>
<proteinExistence type="predicted"/>
<keyword evidence="2" id="KW-1185">Reference proteome</keyword>
<comment type="caution">
    <text evidence="1">The sequence shown here is derived from an EMBL/GenBank/DDBJ whole genome shotgun (WGS) entry which is preliminary data.</text>
</comment>
<dbReference type="EMBL" id="CASHSV030000615">
    <property type="protein sequence ID" value="CAJ2669744.1"/>
    <property type="molecule type" value="Genomic_DNA"/>
</dbReference>
<dbReference type="Proteomes" id="UP001177021">
    <property type="component" value="Unassembled WGS sequence"/>
</dbReference>
<accession>A0ACB0LMZ4</accession>
<evidence type="ECO:0000313" key="1">
    <source>
        <dbReference type="EMBL" id="CAJ2669744.1"/>
    </source>
</evidence>
<organism evidence="1 2">
    <name type="scientific">Trifolium pratense</name>
    <name type="common">Red clover</name>
    <dbReference type="NCBI Taxonomy" id="57577"/>
    <lineage>
        <taxon>Eukaryota</taxon>
        <taxon>Viridiplantae</taxon>
        <taxon>Streptophyta</taxon>
        <taxon>Embryophyta</taxon>
        <taxon>Tracheophyta</taxon>
        <taxon>Spermatophyta</taxon>
        <taxon>Magnoliopsida</taxon>
        <taxon>eudicotyledons</taxon>
        <taxon>Gunneridae</taxon>
        <taxon>Pentapetalae</taxon>
        <taxon>rosids</taxon>
        <taxon>fabids</taxon>
        <taxon>Fabales</taxon>
        <taxon>Fabaceae</taxon>
        <taxon>Papilionoideae</taxon>
        <taxon>50 kb inversion clade</taxon>
        <taxon>NPAAA clade</taxon>
        <taxon>Hologalegina</taxon>
        <taxon>IRL clade</taxon>
        <taxon>Trifolieae</taxon>
        <taxon>Trifolium</taxon>
    </lineage>
</organism>